<feature type="region of interest" description="Disordered" evidence="3">
    <location>
        <begin position="205"/>
        <end position="225"/>
    </location>
</feature>
<evidence type="ECO:0000256" key="2">
    <source>
        <dbReference type="ARBA" id="ARBA00023326"/>
    </source>
</evidence>
<evidence type="ECO:0000256" key="1">
    <source>
        <dbReference type="ARBA" id="ARBA00023295"/>
    </source>
</evidence>
<dbReference type="InterPro" id="IPR050713">
    <property type="entry name" value="RTP_Phos/Ushers"/>
</dbReference>
<reference evidence="6 7" key="1">
    <citation type="submission" date="2020-03" db="EMBL/GenBank/DDBJ databases">
        <title>A novel species.</title>
        <authorList>
            <person name="Gao J."/>
        </authorList>
    </citation>
    <scope>NUCLEOTIDE SEQUENCE [LARGE SCALE GENOMIC DNA]</scope>
    <source>
        <strain evidence="6 7">QMT-12</strain>
    </source>
</reference>
<feature type="domain" description="Fibronectin type-III" evidence="5">
    <location>
        <begin position="35"/>
        <end position="122"/>
    </location>
</feature>
<dbReference type="InterPro" id="IPR003961">
    <property type="entry name" value="FN3_dom"/>
</dbReference>
<dbReference type="InterPro" id="IPR013783">
    <property type="entry name" value="Ig-like_fold"/>
</dbReference>
<dbReference type="GO" id="GO:0000272">
    <property type="term" value="P:polysaccharide catabolic process"/>
    <property type="evidence" value="ECO:0007669"/>
    <property type="project" value="UniProtKB-KW"/>
</dbReference>
<dbReference type="RefSeq" id="WP_167022557.1">
    <property type="nucleotide sequence ID" value="NZ_CP050177.1"/>
</dbReference>
<keyword evidence="2" id="KW-0119">Carbohydrate metabolism</keyword>
<dbReference type="PROSITE" id="PS51257">
    <property type="entry name" value="PROKAR_LIPOPROTEIN"/>
    <property type="match status" value="1"/>
</dbReference>
<evidence type="ECO:0000256" key="3">
    <source>
        <dbReference type="SAM" id="MobiDB-lite"/>
    </source>
</evidence>
<keyword evidence="4" id="KW-0732">Signal</keyword>
<dbReference type="KEGG" id="slia:HA039_01450"/>
<feature type="chain" id="PRO_5039401719" evidence="4">
    <location>
        <begin position="28"/>
        <end position="325"/>
    </location>
</feature>
<sequence length="325" mass="33936">MQDRALSRIFRVAALSSVAALGLTACGSDDAPPAAPSGVTAQAGTATSVHVMWRQAPESSGITAYEVYRGKTKVKDVPADQSMVDITGLDPSTPYTFTVRAKDGDGTYSPHSAARSATTPAAVPEDKKAPSRPAGLTAKSDGPRGALLTWTGLPGDEGVTSYDIYQGGSKIHSVAGGATSARITWLRPGTHYSFTLAARDAADNTSPVSRSVEVTTPKGPGDDPDTAPTAFRAETHAAGGAYYVDLSWVAPETGAEVTTYEIYLDGTFATTLIWGGEPPKGRATYSVFVGKKAGDAYRVKLRAKLPDGKWGRFSEERSVVTGKAS</sequence>
<keyword evidence="7" id="KW-1185">Reference proteome</keyword>
<dbReference type="GO" id="GO:0016020">
    <property type="term" value="C:membrane"/>
    <property type="evidence" value="ECO:0007669"/>
    <property type="project" value="UniProtKB-SubCell"/>
</dbReference>
<protein>
    <submittedName>
        <fullName evidence="6">Fibronectin type III domain-containing protein</fullName>
    </submittedName>
</protein>
<accession>A0A6G9GSF8</accession>
<keyword evidence="1" id="KW-0326">Glycosidase</keyword>
<dbReference type="Pfam" id="PF00041">
    <property type="entry name" value="fn3"/>
    <property type="match status" value="2"/>
</dbReference>
<dbReference type="EMBL" id="CP050177">
    <property type="protein sequence ID" value="QIQ01140.1"/>
    <property type="molecule type" value="Genomic_DNA"/>
</dbReference>
<feature type="signal peptide" evidence="4">
    <location>
        <begin position="1"/>
        <end position="27"/>
    </location>
</feature>
<dbReference type="SUPFAM" id="SSF49265">
    <property type="entry name" value="Fibronectin type III"/>
    <property type="match status" value="2"/>
</dbReference>
<dbReference type="PANTHER" id="PTHR46957:SF3">
    <property type="entry name" value="CYTOKINE RECEPTOR"/>
    <property type="match status" value="1"/>
</dbReference>
<proteinExistence type="predicted"/>
<feature type="domain" description="Fibronectin type-III" evidence="5">
    <location>
        <begin position="227"/>
        <end position="324"/>
    </location>
</feature>
<dbReference type="PANTHER" id="PTHR46957">
    <property type="entry name" value="CYTOKINE RECEPTOR"/>
    <property type="match status" value="1"/>
</dbReference>
<dbReference type="GO" id="GO:0016798">
    <property type="term" value="F:hydrolase activity, acting on glycosyl bonds"/>
    <property type="evidence" value="ECO:0007669"/>
    <property type="project" value="UniProtKB-KW"/>
</dbReference>
<feature type="region of interest" description="Disordered" evidence="3">
    <location>
        <begin position="101"/>
        <end position="143"/>
    </location>
</feature>
<evidence type="ECO:0000313" key="6">
    <source>
        <dbReference type="EMBL" id="QIQ01140.1"/>
    </source>
</evidence>
<name>A0A6G9GSF8_9ACTN</name>
<dbReference type="Proteomes" id="UP000501179">
    <property type="component" value="Chromosome"/>
</dbReference>
<feature type="compositionally biased region" description="Polar residues" evidence="3">
    <location>
        <begin position="205"/>
        <end position="214"/>
    </location>
</feature>
<feature type="domain" description="Fibronectin type-III" evidence="5">
    <location>
        <begin position="129"/>
        <end position="219"/>
    </location>
</feature>
<keyword evidence="1" id="KW-0378">Hydrolase</keyword>
<gene>
    <name evidence="6" type="ORF">HA039_01450</name>
</gene>
<evidence type="ECO:0000313" key="7">
    <source>
        <dbReference type="Proteomes" id="UP000501179"/>
    </source>
</evidence>
<evidence type="ECO:0000256" key="4">
    <source>
        <dbReference type="SAM" id="SignalP"/>
    </source>
</evidence>
<dbReference type="InterPro" id="IPR036116">
    <property type="entry name" value="FN3_sf"/>
</dbReference>
<organism evidence="6 7">
    <name type="scientific">Streptomyces liangshanensis</name>
    <dbReference type="NCBI Taxonomy" id="2717324"/>
    <lineage>
        <taxon>Bacteria</taxon>
        <taxon>Bacillati</taxon>
        <taxon>Actinomycetota</taxon>
        <taxon>Actinomycetes</taxon>
        <taxon>Kitasatosporales</taxon>
        <taxon>Streptomycetaceae</taxon>
        <taxon>Streptomyces</taxon>
    </lineage>
</organism>
<dbReference type="CDD" id="cd00063">
    <property type="entry name" value="FN3"/>
    <property type="match status" value="2"/>
</dbReference>
<dbReference type="SMART" id="SM00060">
    <property type="entry name" value="FN3"/>
    <property type="match status" value="3"/>
</dbReference>
<keyword evidence="2" id="KW-0624">Polysaccharide degradation</keyword>
<dbReference type="PROSITE" id="PS50853">
    <property type="entry name" value="FN3"/>
    <property type="match status" value="3"/>
</dbReference>
<dbReference type="AlphaFoldDB" id="A0A6G9GSF8"/>
<evidence type="ECO:0000259" key="5">
    <source>
        <dbReference type="PROSITE" id="PS50853"/>
    </source>
</evidence>
<dbReference type="Gene3D" id="2.60.40.10">
    <property type="entry name" value="Immunoglobulins"/>
    <property type="match status" value="3"/>
</dbReference>